<dbReference type="AlphaFoldDB" id="A0A1S8DGI7"/>
<dbReference type="RefSeq" id="WP_083727824.1">
    <property type="nucleotide sequence ID" value="NZ_FOUD01000023.1"/>
</dbReference>
<accession>A0A1S8DGI7</accession>
<proteinExistence type="predicted"/>
<evidence type="ECO:0000313" key="2">
    <source>
        <dbReference type="Proteomes" id="UP000242847"/>
    </source>
</evidence>
<evidence type="ECO:0000313" key="1">
    <source>
        <dbReference type="EMBL" id="ONM43700.1"/>
    </source>
</evidence>
<dbReference type="STRING" id="254161.SAMN05216256_12319"/>
<protein>
    <submittedName>
        <fullName evidence="1">Uncharacterized protein</fullName>
    </submittedName>
</protein>
<dbReference type="EMBL" id="MUBC01000023">
    <property type="protein sequence ID" value="ONM43700.1"/>
    <property type="molecule type" value="Genomic_DNA"/>
</dbReference>
<organism evidence="1 2">
    <name type="scientific">Halopseudomonas pachastrellae</name>
    <dbReference type="NCBI Taxonomy" id="254161"/>
    <lineage>
        <taxon>Bacteria</taxon>
        <taxon>Pseudomonadati</taxon>
        <taxon>Pseudomonadota</taxon>
        <taxon>Gammaproteobacteria</taxon>
        <taxon>Pseudomonadales</taxon>
        <taxon>Pseudomonadaceae</taxon>
        <taxon>Halopseudomonas</taxon>
    </lineage>
</organism>
<keyword evidence="2" id="KW-1185">Reference proteome</keyword>
<dbReference type="Proteomes" id="UP000242847">
    <property type="component" value="Unassembled WGS sequence"/>
</dbReference>
<sequence>MTLQKKLVATLAALLLGFIVIGVVVSSLNQNRLSHQRAETESGYLRNEVTRLLKVTDAIMG</sequence>
<comment type="caution">
    <text evidence="1">The sequence shown here is derived from an EMBL/GenBank/DDBJ whole genome shotgun (WGS) entry which is preliminary data.</text>
</comment>
<name>A0A1S8DGI7_9GAMM</name>
<reference evidence="1 2" key="1">
    <citation type="submission" date="2017-01" db="EMBL/GenBank/DDBJ databases">
        <title>Draft genome sequence of Pseudomonas pachastrellae type strain CCUG 46540T from a deep sea.</title>
        <authorList>
            <person name="Gomila M."/>
            <person name="Mulet M."/>
            <person name="Lalucat J."/>
            <person name="Garcia-Valdes E."/>
        </authorList>
    </citation>
    <scope>NUCLEOTIDE SEQUENCE [LARGE SCALE GENOMIC DNA]</scope>
    <source>
        <strain evidence="1 2">CCUG 46540</strain>
    </source>
</reference>
<gene>
    <name evidence="1" type="ORF">BXT89_11530</name>
</gene>